<dbReference type="RefSeq" id="WP_094288264.1">
    <property type="nucleotide sequence ID" value="NZ_NOIG01000005.1"/>
</dbReference>
<reference evidence="2 3" key="1">
    <citation type="submission" date="2017-07" db="EMBL/GenBank/DDBJ databases">
        <title>Acidovorax KNDSW TSA 6 genome sequence and assembly.</title>
        <authorList>
            <person name="Mayilraj S."/>
        </authorList>
    </citation>
    <scope>NUCLEOTIDE SEQUENCE [LARGE SCALE GENOMIC DNA]</scope>
    <source>
        <strain evidence="2 3">KNDSW-TSA6</strain>
    </source>
</reference>
<evidence type="ECO:0000313" key="2">
    <source>
        <dbReference type="EMBL" id="OYD50666.1"/>
    </source>
</evidence>
<dbReference type="Proteomes" id="UP000215441">
    <property type="component" value="Unassembled WGS sequence"/>
</dbReference>
<organism evidence="2 3">
    <name type="scientific">Acidovorax kalamii</name>
    <dbReference type="NCBI Taxonomy" id="2004485"/>
    <lineage>
        <taxon>Bacteria</taxon>
        <taxon>Pseudomonadati</taxon>
        <taxon>Pseudomonadota</taxon>
        <taxon>Betaproteobacteria</taxon>
        <taxon>Burkholderiales</taxon>
        <taxon>Comamonadaceae</taxon>
        <taxon>Acidovorax</taxon>
    </lineage>
</organism>
<evidence type="ECO:0000256" key="1">
    <source>
        <dbReference type="SAM" id="MobiDB-lite"/>
    </source>
</evidence>
<evidence type="ECO:0000313" key="3">
    <source>
        <dbReference type="Proteomes" id="UP000215441"/>
    </source>
</evidence>
<dbReference type="AlphaFoldDB" id="A0A235ENP8"/>
<protein>
    <submittedName>
        <fullName evidence="2">Uncharacterized protein</fullName>
    </submittedName>
</protein>
<name>A0A235ENP8_9BURK</name>
<feature type="region of interest" description="Disordered" evidence="1">
    <location>
        <begin position="61"/>
        <end position="85"/>
    </location>
</feature>
<proteinExistence type="predicted"/>
<dbReference type="PROSITE" id="PS51257">
    <property type="entry name" value="PROKAR_LIPOPROTEIN"/>
    <property type="match status" value="1"/>
</dbReference>
<comment type="caution">
    <text evidence="2">The sequence shown here is derived from an EMBL/GenBank/DDBJ whole genome shotgun (WGS) entry which is preliminary data.</text>
</comment>
<dbReference type="EMBL" id="NOIG01000005">
    <property type="protein sequence ID" value="OYD50666.1"/>
    <property type="molecule type" value="Genomic_DNA"/>
</dbReference>
<accession>A0A235ENP8</accession>
<gene>
    <name evidence="2" type="ORF">CBY09_07990</name>
</gene>
<keyword evidence="3" id="KW-1185">Reference proteome</keyword>
<sequence length="85" mass="9426">MALTPDKVQALAHQASTYACQALLSNDRWQEVRDQKFAELVEAETLRRSAEPDLTKLTERGAKAWAGVDPQKLREGEPHGVPPTT</sequence>